<dbReference type="Pfam" id="PF00326">
    <property type="entry name" value="Peptidase_S9"/>
    <property type="match status" value="1"/>
</dbReference>
<dbReference type="STRING" id="1163617.SCD_n02340"/>
<organism evidence="2 3">
    <name type="scientific">Sulfuricella denitrificans (strain DSM 22764 / NBRC 105220 / skB26)</name>
    <dbReference type="NCBI Taxonomy" id="1163617"/>
    <lineage>
        <taxon>Bacteria</taxon>
        <taxon>Pseudomonadati</taxon>
        <taxon>Pseudomonadota</taxon>
        <taxon>Betaproteobacteria</taxon>
        <taxon>Nitrosomonadales</taxon>
        <taxon>Sulfuricellaceae</taxon>
        <taxon>Sulfuricella</taxon>
    </lineage>
</organism>
<dbReference type="eggNOG" id="COG1073">
    <property type="taxonomic scope" value="Bacteria"/>
</dbReference>
<dbReference type="RefSeq" id="WP_023506977.1">
    <property type="nucleotide sequence ID" value="NC_022357.1"/>
</dbReference>
<dbReference type="KEGG" id="sdr:SCD_n02340"/>
<reference evidence="2 3" key="1">
    <citation type="journal article" date="2012" name="Appl. Environ. Microbiol.">
        <title>Draft genome sequence of a psychrotolerant sulfur-oxidizing bacterium, Sulfuricella denitrificans skB26, and proteomic insights into cold adaptation.</title>
        <authorList>
            <person name="Watanabe T."/>
            <person name="Kojima H."/>
            <person name="Fukui M."/>
        </authorList>
    </citation>
    <scope>NUCLEOTIDE SEQUENCE [LARGE SCALE GENOMIC DNA]</scope>
    <source>
        <strain evidence="3">skB26</strain>
    </source>
</reference>
<accession>S6AD43</accession>
<feature type="domain" description="Peptidase S9 prolyl oligopeptidase catalytic" evidence="1">
    <location>
        <begin position="39"/>
        <end position="203"/>
    </location>
</feature>
<dbReference type="Proteomes" id="UP000015559">
    <property type="component" value="Chromosome"/>
</dbReference>
<dbReference type="PANTHER" id="PTHR22946">
    <property type="entry name" value="DIENELACTONE HYDROLASE DOMAIN-CONTAINING PROTEIN-RELATED"/>
    <property type="match status" value="1"/>
</dbReference>
<evidence type="ECO:0000313" key="3">
    <source>
        <dbReference type="Proteomes" id="UP000015559"/>
    </source>
</evidence>
<dbReference type="SUPFAM" id="SSF53474">
    <property type="entry name" value="alpha/beta-Hydrolases"/>
    <property type="match status" value="1"/>
</dbReference>
<dbReference type="AlphaFoldDB" id="S6AD43"/>
<dbReference type="InterPro" id="IPR029058">
    <property type="entry name" value="AB_hydrolase_fold"/>
</dbReference>
<dbReference type="Gene3D" id="3.40.50.1820">
    <property type="entry name" value="alpha/beta hydrolase"/>
    <property type="match status" value="1"/>
</dbReference>
<gene>
    <name evidence="2" type="ORF">SCD_n02340</name>
</gene>
<protein>
    <submittedName>
        <fullName evidence="2">Prolyl oligopeptidase family protein</fullName>
    </submittedName>
</protein>
<dbReference type="InterPro" id="IPR050261">
    <property type="entry name" value="FrsA_esterase"/>
</dbReference>
<sequence>MMLPLAQPLHSAGYAVLLFDSRNHGKSDSDDFSSLPRFADDLEHALDWLALQPDVEATKLAALGHSVGAAAALLVASRRRDLAAVTSIAAFADPESMMRRFLTAHHVPYFPLGRPVLCYVQHAIGHRFSDIAPRNTIRQIRCPVLLIHGSDDTIVPAEEAMEIYARRSGDQVRLLILAGDHDSSREAERHADELIDFLDQAIDQKNAEQFKLSAI</sequence>
<keyword evidence="3" id="KW-1185">Reference proteome</keyword>
<dbReference type="EMBL" id="AP013066">
    <property type="protein sequence ID" value="BAN36148.1"/>
    <property type="molecule type" value="Genomic_DNA"/>
</dbReference>
<dbReference type="InterPro" id="IPR001375">
    <property type="entry name" value="Peptidase_S9_cat"/>
</dbReference>
<dbReference type="GO" id="GO:0006508">
    <property type="term" value="P:proteolysis"/>
    <property type="evidence" value="ECO:0007669"/>
    <property type="project" value="InterPro"/>
</dbReference>
<name>S6AD43_SULDS</name>
<dbReference type="HOGENOM" id="CLU_029375_6_2_4"/>
<proteinExistence type="predicted"/>
<evidence type="ECO:0000313" key="2">
    <source>
        <dbReference type="EMBL" id="BAN36148.1"/>
    </source>
</evidence>
<dbReference type="GO" id="GO:0008236">
    <property type="term" value="F:serine-type peptidase activity"/>
    <property type="evidence" value="ECO:0007669"/>
    <property type="project" value="InterPro"/>
</dbReference>
<evidence type="ECO:0000259" key="1">
    <source>
        <dbReference type="Pfam" id="PF00326"/>
    </source>
</evidence>